<keyword evidence="12" id="KW-1185">Reference proteome</keyword>
<evidence type="ECO:0000256" key="8">
    <source>
        <dbReference type="ARBA" id="ARBA00023306"/>
    </source>
</evidence>
<organism evidence="12 13">
    <name type="scientific">Alligator sinensis</name>
    <name type="common">Chinese alligator</name>
    <dbReference type="NCBI Taxonomy" id="38654"/>
    <lineage>
        <taxon>Eukaryota</taxon>
        <taxon>Metazoa</taxon>
        <taxon>Chordata</taxon>
        <taxon>Craniata</taxon>
        <taxon>Vertebrata</taxon>
        <taxon>Euteleostomi</taxon>
        <taxon>Archelosauria</taxon>
        <taxon>Archosauria</taxon>
        <taxon>Crocodylia</taxon>
        <taxon>Alligatoridae</taxon>
        <taxon>Alligatorinae</taxon>
        <taxon>Alligator</taxon>
    </lineage>
</organism>
<protein>
    <submittedName>
        <fullName evidence="13">Borealin</fullName>
    </submittedName>
</protein>
<keyword evidence="7" id="KW-0539">Nucleus</keyword>
<evidence type="ECO:0000256" key="5">
    <source>
        <dbReference type="ARBA" id="ARBA00022618"/>
    </source>
</evidence>
<dbReference type="AlphaFoldDB" id="A0A3Q0FWY8"/>
<dbReference type="GO" id="GO:0051301">
    <property type="term" value="P:cell division"/>
    <property type="evidence" value="ECO:0007669"/>
    <property type="project" value="UniProtKB-KW"/>
</dbReference>
<dbReference type="Pfam" id="PF10512">
    <property type="entry name" value="Borealin"/>
    <property type="match status" value="1"/>
</dbReference>
<gene>
    <name evidence="13" type="primary">CDCA8</name>
</gene>
<proteinExistence type="inferred from homology"/>
<name>A0A3Q0FWY8_ALLSI</name>
<evidence type="ECO:0000256" key="10">
    <source>
        <dbReference type="SAM" id="MobiDB-lite"/>
    </source>
</evidence>
<evidence type="ECO:0000313" key="12">
    <source>
        <dbReference type="Proteomes" id="UP000189705"/>
    </source>
</evidence>
<dbReference type="GO" id="GO:0032133">
    <property type="term" value="C:chromosome passenger complex"/>
    <property type="evidence" value="ECO:0007669"/>
    <property type="project" value="TreeGrafter"/>
</dbReference>
<dbReference type="CTD" id="55143"/>
<evidence type="ECO:0000259" key="11">
    <source>
        <dbReference type="Pfam" id="PF10512"/>
    </source>
</evidence>
<dbReference type="InterPro" id="IPR018867">
    <property type="entry name" value="Cell_div_borealin"/>
</dbReference>
<keyword evidence="9" id="KW-0137">Centromere</keyword>
<evidence type="ECO:0000256" key="4">
    <source>
        <dbReference type="ARBA" id="ARBA00022454"/>
    </source>
</evidence>
<keyword evidence="6" id="KW-0498">Mitosis</keyword>
<evidence type="ECO:0000256" key="9">
    <source>
        <dbReference type="ARBA" id="ARBA00023328"/>
    </source>
</evidence>
<keyword evidence="5" id="KW-0132">Cell division</keyword>
<dbReference type="GO" id="GO:0005634">
    <property type="term" value="C:nucleus"/>
    <property type="evidence" value="ECO:0007669"/>
    <property type="project" value="UniProtKB-SubCell"/>
</dbReference>
<reference evidence="13" key="1">
    <citation type="submission" date="2025-08" db="UniProtKB">
        <authorList>
            <consortium name="RefSeq"/>
        </authorList>
    </citation>
    <scope>IDENTIFICATION</scope>
</reference>
<evidence type="ECO:0000256" key="3">
    <source>
        <dbReference type="ARBA" id="ARBA00009914"/>
    </source>
</evidence>
<evidence type="ECO:0000256" key="2">
    <source>
        <dbReference type="ARBA" id="ARBA00004584"/>
    </source>
</evidence>
<dbReference type="PANTHER" id="PTHR16040">
    <property type="entry name" value="AUSTRALIN, ISOFORM A-RELATED"/>
    <property type="match status" value="1"/>
</dbReference>
<sequence length="273" mass="29418">MFSSQGILPESPRRETARPGRCGLCRRLLRACRPSSSSAACCLLLKPKGGSKKALEEAATADVEISEINKITAKVIQTPFKTIKKAGKSKKDIGAFEETEFCLLPASKKSRQESQALEEPKSENTQPRTEKAKAAAKRPPSRSRRCPSAKVKAANKRTSKSNYSTPAVGRALDACTQGSTSAVLSRFDSRIFKTPGLRTPAVNEPVFIVSKNGSPLANANDVIITVPLRGGEALRFTASELTKRNLHQLNPEALGVMKNLSVRLAQVCGSTKI</sequence>
<feature type="region of interest" description="Disordered" evidence="10">
    <location>
        <begin position="108"/>
        <end position="165"/>
    </location>
</feature>
<feature type="domain" description="Borealin C-terminal" evidence="11">
    <location>
        <begin position="157"/>
        <end position="269"/>
    </location>
</feature>
<dbReference type="InParanoid" id="A0A3Q0FWY8"/>
<keyword evidence="4" id="KW-0158">Chromosome</keyword>
<dbReference type="Gene3D" id="6.10.140.560">
    <property type="match status" value="1"/>
</dbReference>
<evidence type="ECO:0000256" key="6">
    <source>
        <dbReference type="ARBA" id="ARBA00022776"/>
    </source>
</evidence>
<evidence type="ECO:0000256" key="7">
    <source>
        <dbReference type="ARBA" id="ARBA00023242"/>
    </source>
</evidence>
<dbReference type="GO" id="GO:0000775">
    <property type="term" value="C:chromosome, centromeric region"/>
    <property type="evidence" value="ECO:0007669"/>
    <property type="project" value="UniProtKB-SubCell"/>
</dbReference>
<dbReference type="Proteomes" id="UP000189705">
    <property type="component" value="Unplaced"/>
</dbReference>
<keyword evidence="8" id="KW-0131">Cell cycle</keyword>
<evidence type="ECO:0000256" key="1">
    <source>
        <dbReference type="ARBA" id="ARBA00004123"/>
    </source>
</evidence>
<comment type="similarity">
    <text evidence="3">Belongs to the borealin family.</text>
</comment>
<dbReference type="STRING" id="38654.A0A3Q0FWY8"/>
<dbReference type="InterPro" id="IPR046466">
    <property type="entry name" value="Borealin_C"/>
</dbReference>
<dbReference type="FunCoup" id="A0A3Q0FWY8">
    <property type="interactions" value="306"/>
</dbReference>
<accession>A0A3Q0FWY8</accession>
<dbReference type="RefSeq" id="XP_025050675.1">
    <property type="nucleotide sequence ID" value="XM_025194890.1"/>
</dbReference>
<feature type="compositionally biased region" description="Basic residues" evidence="10">
    <location>
        <begin position="134"/>
        <end position="159"/>
    </location>
</feature>
<evidence type="ECO:0000313" key="13">
    <source>
        <dbReference type="RefSeq" id="XP_025050675.1"/>
    </source>
</evidence>
<comment type="subcellular location">
    <subcellularLocation>
        <location evidence="2">Chromosome</location>
        <location evidence="2">Centromere</location>
    </subcellularLocation>
    <subcellularLocation>
        <location evidence="1">Nucleus</location>
    </subcellularLocation>
</comment>
<feature type="compositionally biased region" description="Basic and acidic residues" evidence="10">
    <location>
        <begin position="118"/>
        <end position="133"/>
    </location>
</feature>
<dbReference type="KEGG" id="asn:102384834"/>
<dbReference type="GO" id="GO:0000070">
    <property type="term" value="P:mitotic sister chromatid segregation"/>
    <property type="evidence" value="ECO:0007669"/>
    <property type="project" value="TreeGrafter"/>
</dbReference>
<dbReference type="GO" id="GO:0051233">
    <property type="term" value="C:spindle midzone"/>
    <property type="evidence" value="ECO:0007669"/>
    <property type="project" value="TreeGrafter"/>
</dbReference>
<dbReference type="GeneID" id="102384834"/>
<dbReference type="PANTHER" id="PTHR16040:SF6">
    <property type="entry name" value="BOREALIN"/>
    <property type="match status" value="1"/>
</dbReference>